<dbReference type="InterPro" id="IPR005467">
    <property type="entry name" value="His_kinase_dom"/>
</dbReference>
<dbReference type="Gene3D" id="3.30.450.20">
    <property type="entry name" value="PAS domain"/>
    <property type="match status" value="1"/>
</dbReference>
<dbReference type="Pfam" id="PF02518">
    <property type="entry name" value="HATPase_c"/>
    <property type="match status" value="1"/>
</dbReference>
<dbReference type="PANTHER" id="PTHR43065">
    <property type="entry name" value="SENSOR HISTIDINE KINASE"/>
    <property type="match status" value="1"/>
</dbReference>
<dbReference type="RefSeq" id="WP_228847169.1">
    <property type="nucleotide sequence ID" value="NZ_JADCKQ010000001.1"/>
</dbReference>
<dbReference type="GO" id="GO:0006355">
    <property type="term" value="P:regulation of DNA-templated transcription"/>
    <property type="evidence" value="ECO:0007669"/>
    <property type="project" value="InterPro"/>
</dbReference>
<dbReference type="EC" id="2.7.13.3" evidence="2"/>
<keyword evidence="6" id="KW-0418">Kinase</keyword>
<evidence type="ECO:0000256" key="3">
    <source>
        <dbReference type="ARBA" id="ARBA00022553"/>
    </source>
</evidence>
<evidence type="ECO:0000256" key="2">
    <source>
        <dbReference type="ARBA" id="ARBA00012438"/>
    </source>
</evidence>
<accession>A0A8J7IHK5</accession>
<sequence>MNAAIHRPRDLWSLLPLPMLMLDADGRILEANAEAQACFHISQRRMLGALPDDLLEAHPLVSDLTGRIRAGNPSVSVNDMRLRFRNRAPLTCRLQVQDVEGGFFLLFQPNESPQLTHHSSGAEGHVRSVVGMSDMLAHEIKNPLAGISGAAQLIRMNADEGTQELTDLIVDECQRIVKLLSQVEEFGNLQPPELKPVNLHDVLDRAVRSASLGFAKDITIRREYDPSLPETGGDADKLVQVFLNILKNAAEALQRDQGASDEAPAQIRIRSYYEPGLRRQLTVGGFAALPLHIEISDNGGGIPEDMIGEIFEPFVSGRLNGTGLGLPLVNHIIEGHGGMIRVTSEAGQTCFTVSMPLKRTGKENTIERQGEF</sequence>
<protein>
    <recommendedName>
        <fullName evidence="2">histidine kinase</fullName>
        <ecNumber evidence="2">2.7.13.3</ecNumber>
    </recommendedName>
</protein>
<dbReference type="InterPro" id="IPR036097">
    <property type="entry name" value="HisK_dim/P_sf"/>
</dbReference>
<comment type="caution">
    <text evidence="10">The sequence shown here is derived from an EMBL/GenBank/DDBJ whole genome shotgun (WGS) entry which is preliminary data.</text>
</comment>
<dbReference type="InterPro" id="IPR035965">
    <property type="entry name" value="PAS-like_dom_sf"/>
</dbReference>
<name>A0A8J7IHK5_9RHOB</name>
<dbReference type="InterPro" id="IPR003661">
    <property type="entry name" value="HisK_dim/P_dom"/>
</dbReference>
<dbReference type="GO" id="GO:0000155">
    <property type="term" value="F:phosphorelay sensor kinase activity"/>
    <property type="evidence" value="ECO:0007669"/>
    <property type="project" value="InterPro"/>
</dbReference>
<dbReference type="PROSITE" id="PS50109">
    <property type="entry name" value="HIS_KIN"/>
    <property type="match status" value="1"/>
</dbReference>
<dbReference type="SUPFAM" id="SSF55874">
    <property type="entry name" value="ATPase domain of HSP90 chaperone/DNA topoisomerase II/histidine kinase"/>
    <property type="match status" value="1"/>
</dbReference>
<evidence type="ECO:0000313" key="11">
    <source>
        <dbReference type="Proteomes" id="UP000640583"/>
    </source>
</evidence>
<evidence type="ECO:0000256" key="1">
    <source>
        <dbReference type="ARBA" id="ARBA00000085"/>
    </source>
</evidence>
<keyword evidence="7" id="KW-0067">ATP-binding</keyword>
<dbReference type="Pfam" id="PF00512">
    <property type="entry name" value="HisKA"/>
    <property type="match status" value="1"/>
</dbReference>
<comment type="catalytic activity">
    <reaction evidence="1">
        <text>ATP + protein L-histidine = ADP + protein N-phospho-L-histidine.</text>
        <dbReference type="EC" id="2.7.13.3"/>
    </reaction>
</comment>
<keyword evidence="5" id="KW-0547">Nucleotide-binding</keyword>
<dbReference type="PANTHER" id="PTHR43065:SF10">
    <property type="entry name" value="PEROXIDE STRESS-ACTIVATED HISTIDINE KINASE MAK3"/>
    <property type="match status" value="1"/>
</dbReference>
<dbReference type="EMBL" id="JADCKQ010000001">
    <property type="protein sequence ID" value="MBI1492218.1"/>
    <property type="molecule type" value="Genomic_DNA"/>
</dbReference>
<evidence type="ECO:0000256" key="6">
    <source>
        <dbReference type="ARBA" id="ARBA00022777"/>
    </source>
</evidence>
<dbReference type="Gene3D" id="1.10.287.130">
    <property type="match status" value="1"/>
</dbReference>
<evidence type="ECO:0000256" key="7">
    <source>
        <dbReference type="ARBA" id="ARBA00022840"/>
    </source>
</evidence>
<dbReference type="Pfam" id="PF00989">
    <property type="entry name" value="PAS"/>
    <property type="match status" value="1"/>
</dbReference>
<evidence type="ECO:0000313" key="10">
    <source>
        <dbReference type="EMBL" id="MBI1492218.1"/>
    </source>
</evidence>
<dbReference type="PRINTS" id="PR00344">
    <property type="entry name" value="BCTRLSENSOR"/>
</dbReference>
<gene>
    <name evidence="10" type="ORF">H1D41_01055</name>
</gene>
<dbReference type="InterPro" id="IPR036890">
    <property type="entry name" value="HATPase_C_sf"/>
</dbReference>
<dbReference type="SMART" id="SM00388">
    <property type="entry name" value="HisKA"/>
    <property type="match status" value="1"/>
</dbReference>
<dbReference type="SMART" id="SM00387">
    <property type="entry name" value="HATPase_c"/>
    <property type="match status" value="1"/>
</dbReference>
<reference evidence="10" key="1">
    <citation type="submission" date="2020-10" db="EMBL/GenBank/DDBJ databases">
        <title>Paenihalocynthiibacter styelae gen. nov., sp. nov., isolated from stalked sea squirt Styela clava.</title>
        <authorList>
            <person name="Kim Y.-O."/>
            <person name="Yoon J.-H."/>
        </authorList>
    </citation>
    <scope>NUCLEOTIDE SEQUENCE</scope>
    <source>
        <strain evidence="10">MYP1-1</strain>
    </source>
</reference>
<dbReference type="Gene3D" id="3.30.565.10">
    <property type="entry name" value="Histidine kinase-like ATPase, C-terminal domain"/>
    <property type="match status" value="1"/>
</dbReference>
<evidence type="ECO:0000256" key="8">
    <source>
        <dbReference type="ARBA" id="ARBA00023012"/>
    </source>
</evidence>
<keyword evidence="8" id="KW-0902">Two-component regulatory system</keyword>
<dbReference type="SUPFAM" id="SSF47384">
    <property type="entry name" value="Homodimeric domain of signal transducing histidine kinase"/>
    <property type="match status" value="1"/>
</dbReference>
<proteinExistence type="predicted"/>
<dbReference type="InterPro" id="IPR004358">
    <property type="entry name" value="Sig_transdc_His_kin-like_C"/>
</dbReference>
<keyword evidence="3" id="KW-0597">Phosphoprotein</keyword>
<dbReference type="InterPro" id="IPR003594">
    <property type="entry name" value="HATPase_dom"/>
</dbReference>
<dbReference type="Proteomes" id="UP000640583">
    <property type="component" value="Unassembled WGS sequence"/>
</dbReference>
<dbReference type="InterPro" id="IPR013767">
    <property type="entry name" value="PAS_fold"/>
</dbReference>
<evidence type="ECO:0000256" key="4">
    <source>
        <dbReference type="ARBA" id="ARBA00022679"/>
    </source>
</evidence>
<keyword evidence="11" id="KW-1185">Reference proteome</keyword>
<dbReference type="GO" id="GO:0005524">
    <property type="term" value="F:ATP binding"/>
    <property type="evidence" value="ECO:0007669"/>
    <property type="project" value="UniProtKB-KW"/>
</dbReference>
<evidence type="ECO:0000259" key="9">
    <source>
        <dbReference type="PROSITE" id="PS50109"/>
    </source>
</evidence>
<evidence type="ECO:0000256" key="5">
    <source>
        <dbReference type="ARBA" id="ARBA00022741"/>
    </source>
</evidence>
<organism evidence="10 11">
    <name type="scientific">Halocynthiibacter styelae</name>
    <dbReference type="NCBI Taxonomy" id="2761955"/>
    <lineage>
        <taxon>Bacteria</taxon>
        <taxon>Pseudomonadati</taxon>
        <taxon>Pseudomonadota</taxon>
        <taxon>Alphaproteobacteria</taxon>
        <taxon>Rhodobacterales</taxon>
        <taxon>Paracoccaceae</taxon>
        <taxon>Halocynthiibacter</taxon>
    </lineage>
</organism>
<dbReference type="AlphaFoldDB" id="A0A8J7IHK5"/>
<keyword evidence="4" id="KW-0808">Transferase</keyword>
<feature type="domain" description="Histidine kinase" evidence="9">
    <location>
        <begin position="135"/>
        <end position="359"/>
    </location>
</feature>
<dbReference type="CDD" id="cd00082">
    <property type="entry name" value="HisKA"/>
    <property type="match status" value="1"/>
</dbReference>
<dbReference type="SUPFAM" id="SSF55785">
    <property type="entry name" value="PYP-like sensor domain (PAS domain)"/>
    <property type="match status" value="1"/>
</dbReference>